<dbReference type="PANTHER" id="PTHR20275">
    <property type="entry name" value="NAD KINASE"/>
    <property type="match status" value="1"/>
</dbReference>
<dbReference type="EC" id="2.7.1.23" evidence="6"/>
<feature type="binding site" evidence="6">
    <location>
        <position position="78"/>
    </location>
    <ligand>
        <name>NAD(+)</name>
        <dbReference type="ChEBI" id="CHEBI:57540"/>
    </ligand>
</feature>
<dbReference type="Pfam" id="PF01513">
    <property type="entry name" value="NAD_kinase"/>
    <property type="match status" value="1"/>
</dbReference>
<comment type="similarity">
    <text evidence="6">Belongs to the NAD kinase family.</text>
</comment>
<evidence type="ECO:0000313" key="8">
    <source>
        <dbReference type="Proteomes" id="UP000582837"/>
    </source>
</evidence>
<sequence>MSAAERGPRRIGVVGHSHYGMLQETLTRLADFARREGVLLFYEPPLREYVGDGELLTPEMCAGLDLLLTLGGDGTLLRGARLVVREGVPVLGVNLGHLGFLTSAPRDGMEDALEKWIAGDFTIDERMALECHAETADGEQGRRHLALNDAVLHKTGAARVIRLAVSAYKDVVGSYSADGIILATPTGSTAYSLSAGGPIVAPSVHCIIATPICPHTLGVRPLVLPADETITVEVLSPTEELILTIDGQDHERLVPGQKVVVYRAPRPVRLVRFDGQTFFSTLRRKLRWGDLVERE</sequence>
<comment type="subcellular location">
    <subcellularLocation>
        <location evidence="6">Cytoplasm</location>
    </subcellularLocation>
</comment>
<evidence type="ECO:0000256" key="1">
    <source>
        <dbReference type="ARBA" id="ARBA00022679"/>
    </source>
</evidence>
<keyword evidence="6" id="KW-0547">Nucleotide-binding</keyword>
<dbReference type="RefSeq" id="WP_170037340.1">
    <property type="nucleotide sequence ID" value="NZ_JABDTL010000002.1"/>
</dbReference>
<feature type="binding site" evidence="6">
    <location>
        <position position="159"/>
    </location>
    <ligand>
        <name>NAD(+)</name>
        <dbReference type="ChEBI" id="CHEBI:57540"/>
    </ligand>
</feature>
<comment type="caution">
    <text evidence="7">The sequence shown here is derived from an EMBL/GenBank/DDBJ whole genome shotgun (WGS) entry which is preliminary data.</text>
</comment>
<accession>A0A841GX87</accession>
<dbReference type="SUPFAM" id="SSF111331">
    <property type="entry name" value="NAD kinase/diacylglycerol kinase-like"/>
    <property type="match status" value="1"/>
</dbReference>
<dbReference type="Gene3D" id="3.40.50.10330">
    <property type="entry name" value="Probable inorganic polyphosphate/atp-NAD kinase, domain 1"/>
    <property type="match status" value="1"/>
</dbReference>
<keyword evidence="8" id="KW-1185">Reference proteome</keyword>
<dbReference type="GO" id="GO:0019674">
    <property type="term" value="P:NAD+ metabolic process"/>
    <property type="evidence" value="ECO:0007669"/>
    <property type="project" value="InterPro"/>
</dbReference>
<comment type="cofactor">
    <cofactor evidence="6">
        <name>a divalent metal cation</name>
        <dbReference type="ChEBI" id="CHEBI:60240"/>
    </cofactor>
</comment>
<keyword evidence="6" id="KW-0963">Cytoplasm</keyword>
<name>A0A841GX87_9BACT</name>
<dbReference type="EMBL" id="JACHIA010000002">
    <property type="protein sequence ID" value="MBB6069566.1"/>
    <property type="molecule type" value="Genomic_DNA"/>
</dbReference>
<dbReference type="InterPro" id="IPR016064">
    <property type="entry name" value="NAD/diacylglycerol_kinase_sf"/>
</dbReference>
<feature type="binding site" evidence="6">
    <location>
        <begin position="73"/>
        <end position="74"/>
    </location>
    <ligand>
        <name>NAD(+)</name>
        <dbReference type="ChEBI" id="CHEBI:57540"/>
    </ligand>
</feature>
<dbReference type="AlphaFoldDB" id="A0A841GX87"/>
<comment type="catalytic activity">
    <reaction evidence="5 6">
        <text>NAD(+) + ATP = ADP + NADP(+) + H(+)</text>
        <dbReference type="Rhea" id="RHEA:18629"/>
        <dbReference type="ChEBI" id="CHEBI:15378"/>
        <dbReference type="ChEBI" id="CHEBI:30616"/>
        <dbReference type="ChEBI" id="CHEBI:57540"/>
        <dbReference type="ChEBI" id="CHEBI:58349"/>
        <dbReference type="ChEBI" id="CHEBI:456216"/>
        <dbReference type="EC" id="2.7.1.23"/>
    </reaction>
</comment>
<feature type="binding site" evidence="6">
    <location>
        <position position="178"/>
    </location>
    <ligand>
        <name>NAD(+)</name>
        <dbReference type="ChEBI" id="CHEBI:57540"/>
    </ligand>
</feature>
<evidence type="ECO:0000256" key="2">
    <source>
        <dbReference type="ARBA" id="ARBA00022777"/>
    </source>
</evidence>
<dbReference type="InterPro" id="IPR002504">
    <property type="entry name" value="NADK"/>
</dbReference>
<evidence type="ECO:0000313" key="7">
    <source>
        <dbReference type="EMBL" id="MBB6069566.1"/>
    </source>
</evidence>
<keyword evidence="2 6" id="KW-0418">Kinase</keyword>
<evidence type="ECO:0000256" key="5">
    <source>
        <dbReference type="ARBA" id="ARBA00047925"/>
    </source>
</evidence>
<feature type="binding site" evidence="6">
    <location>
        <position position="248"/>
    </location>
    <ligand>
        <name>NAD(+)</name>
        <dbReference type="ChEBI" id="CHEBI:57540"/>
    </ligand>
</feature>
<keyword evidence="3 6" id="KW-0521">NADP</keyword>
<feature type="binding site" evidence="6">
    <location>
        <begin position="189"/>
        <end position="194"/>
    </location>
    <ligand>
        <name>NAD(+)</name>
        <dbReference type="ChEBI" id="CHEBI:57540"/>
    </ligand>
</feature>
<evidence type="ECO:0000256" key="4">
    <source>
        <dbReference type="ARBA" id="ARBA00023027"/>
    </source>
</evidence>
<dbReference type="InterPro" id="IPR017438">
    <property type="entry name" value="ATP-NAD_kinase_N"/>
</dbReference>
<dbReference type="GO" id="GO:0005737">
    <property type="term" value="C:cytoplasm"/>
    <property type="evidence" value="ECO:0007669"/>
    <property type="project" value="UniProtKB-SubCell"/>
</dbReference>
<gene>
    <name evidence="6" type="primary">nadK</name>
    <name evidence="7" type="ORF">HNQ61_001181</name>
</gene>
<evidence type="ECO:0000256" key="3">
    <source>
        <dbReference type="ARBA" id="ARBA00022857"/>
    </source>
</evidence>
<proteinExistence type="inferred from homology"/>
<feature type="binding site" evidence="6">
    <location>
        <begin position="148"/>
        <end position="149"/>
    </location>
    <ligand>
        <name>NAD(+)</name>
        <dbReference type="ChEBI" id="CHEBI:57540"/>
    </ligand>
</feature>
<feature type="active site" description="Proton acceptor" evidence="6">
    <location>
        <position position="73"/>
    </location>
</feature>
<keyword evidence="1 6" id="KW-0808">Transferase</keyword>
<dbReference type="Gene3D" id="2.60.200.30">
    <property type="entry name" value="Probable inorganic polyphosphate/atp-NAD kinase, domain 2"/>
    <property type="match status" value="1"/>
</dbReference>
<comment type="caution">
    <text evidence="6">Lacks conserved residue(s) required for the propagation of feature annotation.</text>
</comment>
<comment type="function">
    <text evidence="6">Involved in the regulation of the intracellular balance of NAD and NADP, and is a key enzyme in the biosynthesis of NADP. Catalyzes specifically the phosphorylation on 2'-hydroxyl of the adenosine moiety of NAD to yield NADP.</text>
</comment>
<keyword evidence="6" id="KW-0067">ATP-binding</keyword>
<dbReference type="GO" id="GO:0005524">
    <property type="term" value="F:ATP binding"/>
    <property type="evidence" value="ECO:0007669"/>
    <property type="project" value="UniProtKB-KW"/>
</dbReference>
<dbReference type="Proteomes" id="UP000582837">
    <property type="component" value="Unassembled WGS sequence"/>
</dbReference>
<evidence type="ECO:0000256" key="6">
    <source>
        <dbReference type="HAMAP-Rule" id="MF_00361"/>
    </source>
</evidence>
<organism evidence="7 8">
    <name type="scientific">Longimicrobium terrae</name>
    <dbReference type="NCBI Taxonomy" id="1639882"/>
    <lineage>
        <taxon>Bacteria</taxon>
        <taxon>Pseudomonadati</taxon>
        <taxon>Gemmatimonadota</taxon>
        <taxon>Longimicrobiia</taxon>
        <taxon>Longimicrobiales</taxon>
        <taxon>Longimicrobiaceae</taxon>
        <taxon>Longimicrobium</taxon>
    </lineage>
</organism>
<dbReference type="GO" id="GO:0046872">
    <property type="term" value="F:metal ion binding"/>
    <property type="evidence" value="ECO:0007669"/>
    <property type="project" value="UniProtKB-UniRule"/>
</dbReference>
<dbReference type="HAMAP" id="MF_00361">
    <property type="entry name" value="NAD_kinase"/>
    <property type="match status" value="1"/>
</dbReference>
<dbReference type="GO" id="GO:0006741">
    <property type="term" value="P:NADP+ biosynthetic process"/>
    <property type="evidence" value="ECO:0007669"/>
    <property type="project" value="UniProtKB-UniRule"/>
</dbReference>
<keyword evidence="4 6" id="KW-0520">NAD</keyword>
<dbReference type="GO" id="GO:0003951">
    <property type="term" value="F:NAD+ kinase activity"/>
    <property type="evidence" value="ECO:0007669"/>
    <property type="project" value="UniProtKB-UniRule"/>
</dbReference>
<dbReference type="InterPro" id="IPR017437">
    <property type="entry name" value="ATP-NAD_kinase_PpnK-typ_C"/>
</dbReference>
<protein>
    <recommendedName>
        <fullName evidence="6">NAD kinase</fullName>
        <ecNumber evidence="6">2.7.1.23</ecNumber>
    </recommendedName>
    <alternativeName>
        <fullName evidence="6">ATP-dependent NAD kinase</fullName>
    </alternativeName>
</protein>
<dbReference type="Pfam" id="PF20143">
    <property type="entry name" value="NAD_kinase_C"/>
    <property type="match status" value="1"/>
</dbReference>
<dbReference type="PANTHER" id="PTHR20275:SF0">
    <property type="entry name" value="NAD KINASE"/>
    <property type="match status" value="1"/>
</dbReference>
<dbReference type="GO" id="GO:0051287">
    <property type="term" value="F:NAD binding"/>
    <property type="evidence" value="ECO:0007669"/>
    <property type="project" value="UniProtKB-ARBA"/>
</dbReference>
<reference evidence="7 8" key="1">
    <citation type="submission" date="2020-08" db="EMBL/GenBank/DDBJ databases">
        <title>Genomic Encyclopedia of Type Strains, Phase IV (KMG-IV): sequencing the most valuable type-strain genomes for metagenomic binning, comparative biology and taxonomic classification.</title>
        <authorList>
            <person name="Goeker M."/>
        </authorList>
    </citation>
    <scope>NUCLEOTIDE SEQUENCE [LARGE SCALE GENOMIC DNA]</scope>
    <source>
        <strain evidence="7 8">DSM 29007</strain>
    </source>
</reference>